<dbReference type="GO" id="GO:0016020">
    <property type="term" value="C:membrane"/>
    <property type="evidence" value="ECO:0007669"/>
    <property type="project" value="UniProtKB-SubCell"/>
</dbReference>
<dbReference type="InterPro" id="IPR027417">
    <property type="entry name" value="P-loop_NTPase"/>
</dbReference>
<dbReference type="PANTHER" id="PTHR48182:SF2">
    <property type="entry name" value="PROTEIN SERAC1"/>
    <property type="match status" value="1"/>
</dbReference>
<dbReference type="Pfam" id="PF13374">
    <property type="entry name" value="TPR_10"/>
    <property type="match status" value="1"/>
</dbReference>
<dbReference type="Gene3D" id="1.25.40.10">
    <property type="entry name" value="Tetratricopeptide repeat domain"/>
    <property type="match status" value="2"/>
</dbReference>
<evidence type="ECO:0000256" key="1">
    <source>
        <dbReference type="ARBA" id="ARBA00004173"/>
    </source>
</evidence>
<dbReference type="Pfam" id="PF05057">
    <property type="entry name" value="DUF676"/>
    <property type="match status" value="1"/>
</dbReference>
<dbReference type="Pfam" id="PF00931">
    <property type="entry name" value="NB-ARC"/>
    <property type="match status" value="1"/>
</dbReference>
<evidence type="ECO:0000256" key="4">
    <source>
        <dbReference type="ARBA" id="ARBA00007920"/>
    </source>
</evidence>
<dbReference type="GO" id="GO:0005739">
    <property type="term" value="C:mitochondrion"/>
    <property type="evidence" value="ECO:0007669"/>
    <property type="project" value="UniProtKB-SubCell"/>
</dbReference>
<dbReference type="Gene3D" id="3.40.50.300">
    <property type="entry name" value="P-loop containing nucleotide triphosphate hydrolases"/>
    <property type="match status" value="1"/>
</dbReference>
<evidence type="ECO:0000256" key="6">
    <source>
        <dbReference type="ARBA" id="ARBA00023128"/>
    </source>
</evidence>
<evidence type="ECO:0000256" key="7">
    <source>
        <dbReference type="ARBA" id="ARBA00023136"/>
    </source>
</evidence>
<dbReference type="GO" id="GO:0043531">
    <property type="term" value="F:ADP binding"/>
    <property type="evidence" value="ECO:0007669"/>
    <property type="project" value="InterPro"/>
</dbReference>
<dbReference type="Proteomes" id="UP000235672">
    <property type="component" value="Unassembled WGS sequence"/>
</dbReference>
<gene>
    <name evidence="10" type="ORF">NA56DRAFT_694423</name>
</gene>
<dbReference type="InterPro" id="IPR007751">
    <property type="entry name" value="DUF676_lipase-like"/>
</dbReference>
<evidence type="ECO:0000256" key="5">
    <source>
        <dbReference type="ARBA" id="ARBA00022824"/>
    </source>
</evidence>
<dbReference type="SUPFAM" id="SSF52540">
    <property type="entry name" value="P-loop containing nucleoside triphosphate hydrolases"/>
    <property type="match status" value="1"/>
</dbReference>
<dbReference type="SUPFAM" id="SSF48452">
    <property type="entry name" value="TPR-like"/>
    <property type="match status" value="1"/>
</dbReference>
<evidence type="ECO:0000256" key="2">
    <source>
        <dbReference type="ARBA" id="ARBA00004240"/>
    </source>
</evidence>
<evidence type="ECO:0000259" key="8">
    <source>
        <dbReference type="Pfam" id="PF00931"/>
    </source>
</evidence>
<dbReference type="SUPFAM" id="SSF53474">
    <property type="entry name" value="alpha/beta-Hydrolases"/>
    <property type="match status" value="1"/>
</dbReference>
<keyword evidence="7" id="KW-0472">Membrane</keyword>
<keyword evidence="11" id="KW-1185">Reference proteome</keyword>
<reference evidence="10 11" key="1">
    <citation type="submission" date="2016-05" db="EMBL/GenBank/DDBJ databases">
        <title>A degradative enzymes factory behind the ericoid mycorrhizal symbiosis.</title>
        <authorList>
            <consortium name="DOE Joint Genome Institute"/>
            <person name="Martino E."/>
            <person name="Morin E."/>
            <person name="Grelet G."/>
            <person name="Kuo A."/>
            <person name="Kohler A."/>
            <person name="Daghino S."/>
            <person name="Barry K."/>
            <person name="Choi C."/>
            <person name="Cichocki N."/>
            <person name="Clum A."/>
            <person name="Copeland A."/>
            <person name="Hainaut M."/>
            <person name="Haridas S."/>
            <person name="Labutti K."/>
            <person name="Lindquist E."/>
            <person name="Lipzen A."/>
            <person name="Khouja H.-R."/>
            <person name="Murat C."/>
            <person name="Ohm R."/>
            <person name="Olson A."/>
            <person name="Spatafora J."/>
            <person name="Veneault-Fourrey C."/>
            <person name="Henrissat B."/>
            <person name="Grigoriev I."/>
            <person name="Martin F."/>
            <person name="Perotto S."/>
        </authorList>
    </citation>
    <scope>NUCLEOTIDE SEQUENCE [LARGE SCALE GENOMIC DNA]</scope>
    <source>
        <strain evidence="10 11">UAMH 7357</strain>
    </source>
</reference>
<evidence type="ECO:0000313" key="10">
    <source>
        <dbReference type="EMBL" id="PMD13885.1"/>
    </source>
</evidence>
<sequence length="1031" mass="116650">MKQLEIVTFHPEDESDLDLNAGLSLDIIAVHGLNGNLLNTWTEPKSQKLWLRDFLPKDLRGARVMTFGYNATPAFENSVAGIKDHARGLLGALSEKRERNFEAKRPLIFIGHSLGGLVIKQALIIAEQESPYRQIYDSTIGIIFFGTPHQGSSLANYATTITRTLLVLTKKPNAELLESLRKGGPALKQLSEDWKAHHERRPYQIVSFYETRTMKGLPNLIVEKSSALLTPEGEVPIYEDQIPVEATHRDICRFATPKNKTYKDVVRKIKRIQQGSEVQVKSEFYVVPHSTSTHFTGRNEVRQKLCDSLVSYQTSKGQQIFVLYGLGGSGKTQISLKFAEDNRDSFWGIFWIDASSEDTAQEGFLNIARACKQKENVESVKRWLSGKKHWLLILDNADNSNLEISSFFPSRDRGTILITTRNPDLQRYNTAGSYKVDKLDLKEAIDLLLKTTVIDDPQDDNVRQVAERIVNELGSLALAIVQAGAIMRQGLCNLDGFCDLFLKQKREVLELGRSIPNVEDYQYSIFTTWEISVEKIHDMADNSAKLALELLKIFSFMHFDNIRKEIFESAINNSMYVTDAPIFKSSLLAKLMVEGWDGLLWGKAMKLLLAFSLITTSHSGLISMHPLVHLWSRERMSVLERTDACQTAMMTLGIASTQYPGDEEKKRLLVPHIDSLLEYGDCQDFTSVPTNEKEVSAAMVTFHMAYGEGGQFQKALRLAQADLNLKKRTLDLQDVDVLLSTCHVGAVLLCAGHYRESAELLEALMQDMPENIHYQIFLYAASSLGGSYNRLEEYQASFDLCTKSMARFESVFAGESPETVALYNVMGETLCGLGRPKEGLIWATKAVLDAQKVWGPTNPKTCKAMSYLAGVYESLRDFRNAAKWREKCITCLEACLGPNHPETIYAEGGLVDIFTLQRRNFFSAKTIIGRRRALLEKTTEQLGENDWQTLACQEQLAKDYFNCGWFKKAKCVQEKWVEVMTQNFGRDDKRTMRGIAELAWTNQWIAARKAMYWWLPQNFFEKFFSACGDVP</sequence>
<name>A0A2J6PIL5_9HELO</name>
<accession>A0A2J6PIL5</accession>
<proteinExistence type="inferred from homology"/>
<comment type="subcellular location">
    <subcellularLocation>
        <location evidence="2">Endoplasmic reticulum</location>
    </subcellularLocation>
    <subcellularLocation>
        <location evidence="3">Membrane</location>
    </subcellularLocation>
    <subcellularLocation>
        <location evidence="1">Mitochondrion</location>
    </subcellularLocation>
</comment>
<keyword evidence="5" id="KW-0256">Endoplasmic reticulum</keyword>
<evidence type="ECO:0000256" key="3">
    <source>
        <dbReference type="ARBA" id="ARBA00004370"/>
    </source>
</evidence>
<evidence type="ECO:0008006" key="12">
    <source>
        <dbReference type="Google" id="ProtNLM"/>
    </source>
</evidence>
<dbReference type="InterPro" id="IPR011990">
    <property type="entry name" value="TPR-like_helical_dom_sf"/>
</dbReference>
<evidence type="ECO:0000313" key="11">
    <source>
        <dbReference type="Proteomes" id="UP000235672"/>
    </source>
</evidence>
<feature type="domain" description="DUF676" evidence="9">
    <location>
        <begin position="27"/>
        <end position="183"/>
    </location>
</feature>
<keyword evidence="6" id="KW-0496">Mitochondrion</keyword>
<dbReference type="OrthoDB" id="5086500at2759"/>
<protein>
    <recommendedName>
        <fullName evidence="12">NB-ARC domain-containing protein</fullName>
    </recommendedName>
</protein>
<dbReference type="GO" id="GO:0005783">
    <property type="term" value="C:endoplasmic reticulum"/>
    <property type="evidence" value="ECO:0007669"/>
    <property type="project" value="UniProtKB-SubCell"/>
</dbReference>
<dbReference type="InterPro" id="IPR002182">
    <property type="entry name" value="NB-ARC"/>
</dbReference>
<dbReference type="InterPro" id="IPR052374">
    <property type="entry name" value="SERAC1"/>
</dbReference>
<comment type="similarity">
    <text evidence="4">Belongs to the putative lipase ROG1 family.</text>
</comment>
<organism evidence="10 11">
    <name type="scientific">Hyaloscypha hepaticicola</name>
    <dbReference type="NCBI Taxonomy" id="2082293"/>
    <lineage>
        <taxon>Eukaryota</taxon>
        <taxon>Fungi</taxon>
        <taxon>Dikarya</taxon>
        <taxon>Ascomycota</taxon>
        <taxon>Pezizomycotina</taxon>
        <taxon>Leotiomycetes</taxon>
        <taxon>Helotiales</taxon>
        <taxon>Hyaloscyphaceae</taxon>
        <taxon>Hyaloscypha</taxon>
    </lineage>
</organism>
<dbReference type="InterPro" id="IPR029058">
    <property type="entry name" value="AB_hydrolase_fold"/>
</dbReference>
<dbReference type="AlphaFoldDB" id="A0A2J6PIL5"/>
<dbReference type="Gene3D" id="3.40.50.1820">
    <property type="entry name" value="alpha/beta hydrolase"/>
    <property type="match status" value="1"/>
</dbReference>
<dbReference type="PANTHER" id="PTHR48182">
    <property type="entry name" value="PROTEIN SERAC1"/>
    <property type="match status" value="1"/>
</dbReference>
<dbReference type="EMBL" id="KZ613526">
    <property type="protein sequence ID" value="PMD13885.1"/>
    <property type="molecule type" value="Genomic_DNA"/>
</dbReference>
<feature type="domain" description="NB-ARC" evidence="8">
    <location>
        <begin position="304"/>
        <end position="450"/>
    </location>
</feature>
<evidence type="ECO:0000259" key="9">
    <source>
        <dbReference type="Pfam" id="PF05057"/>
    </source>
</evidence>